<protein>
    <recommendedName>
        <fullName evidence="4">Bestrophin-like protein</fullName>
    </recommendedName>
</protein>
<dbReference type="KEGG" id="cao:Celal_0683"/>
<dbReference type="OrthoDB" id="977563at2"/>
<dbReference type="AlphaFoldDB" id="E6XDA9"/>
<evidence type="ECO:0000256" key="1">
    <source>
        <dbReference type="SAM" id="Phobius"/>
    </source>
</evidence>
<keyword evidence="3" id="KW-1185">Reference proteome</keyword>
<keyword evidence="1" id="KW-0472">Membrane</keyword>
<evidence type="ECO:0000313" key="3">
    <source>
        <dbReference type="Proteomes" id="UP000008634"/>
    </source>
</evidence>
<dbReference type="Proteomes" id="UP000008634">
    <property type="component" value="Chromosome"/>
</dbReference>
<dbReference type="PANTHER" id="PTHR36970:SF1">
    <property type="entry name" value="BESTROPHIN HOMOLOG"/>
    <property type="match status" value="1"/>
</dbReference>
<dbReference type="EMBL" id="CP002453">
    <property type="protein sequence ID" value="ADV48022.1"/>
    <property type="molecule type" value="Genomic_DNA"/>
</dbReference>
<sequence>MKLNIKRFLLIVNLQTVIISGLAVISTAICIHYKYEAEFPLTLVATSIIFPIVFSIGGAYNRREAALREYAAIKGYLRAIYFVSRDWIENPKPENVTKMSTLIFDFFNNFRILFTDPKSNLIENEKKVYDNFSDFSLYIKHELREEGLSAGECSRTNQYLQKMMVSFESIKHIYQYRTPRTLRAFSSLFIKILPIIYGPYFAFKAEEMSWGLEFVIPILLTMILVSLENIQEHLENPFDQIGEDDIKFNVEKFIERLNHTTGDAD</sequence>
<dbReference type="HOGENOM" id="CLU_067457_0_0_10"/>
<feature type="transmembrane region" description="Helical" evidence="1">
    <location>
        <begin position="208"/>
        <end position="227"/>
    </location>
</feature>
<evidence type="ECO:0000313" key="2">
    <source>
        <dbReference type="EMBL" id="ADV48022.1"/>
    </source>
</evidence>
<dbReference type="eggNOG" id="ENOG502ZA1G">
    <property type="taxonomic scope" value="Bacteria"/>
</dbReference>
<accession>E6XDA9</accession>
<dbReference type="PANTHER" id="PTHR36970">
    <property type="entry name" value="UNNAMED PRODUCT"/>
    <property type="match status" value="1"/>
</dbReference>
<reference evidence="2 3" key="1">
    <citation type="journal article" date="2010" name="Stand. Genomic Sci.">
        <title>Complete genome sequence of Cellulophaga algicola type strain (IC166).</title>
        <authorList>
            <person name="Abt B."/>
            <person name="Lu M."/>
            <person name="Misra M."/>
            <person name="Han C."/>
            <person name="Nolan M."/>
            <person name="Lucas S."/>
            <person name="Hammon N."/>
            <person name="Deshpande S."/>
            <person name="Cheng J.F."/>
            <person name="Tapia R."/>
            <person name="Goodwin L."/>
            <person name="Pitluck S."/>
            <person name="Liolios K."/>
            <person name="Pagani I."/>
            <person name="Ivanova N."/>
            <person name="Mavromatis K."/>
            <person name="Ovchinikova G."/>
            <person name="Pati A."/>
            <person name="Chen A."/>
            <person name="Palaniappan K."/>
            <person name="Land M."/>
            <person name="Hauser L."/>
            <person name="Chang Y.J."/>
            <person name="Jeffries C.D."/>
            <person name="Detter J.C."/>
            <person name="Brambilla E."/>
            <person name="Rohde M."/>
            <person name="Tindall B.J."/>
            <person name="Goker M."/>
            <person name="Woyke T."/>
            <person name="Bristow J."/>
            <person name="Eisen J.A."/>
            <person name="Markowitz V."/>
            <person name="Hugenholtz P."/>
            <person name="Kyrpides N.C."/>
            <person name="Klenk H.P."/>
            <person name="Lapidus A."/>
        </authorList>
    </citation>
    <scope>NUCLEOTIDE SEQUENCE [LARGE SCALE GENOMIC DNA]</scope>
    <source>
        <strain evidence="3">DSM 14237 / IC166 / ACAM 630</strain>
    </source>
</reference>
<feature type="transmembrane region" description="Helical" evidence="1">
    <location>
        <begin position="181"/>
        <end position="202"/>
    </location>
</feature>
<keyword evidence="1" id="KW-1133">Transmembrane helix</keyword>
<gene>
    <name evidence="2" type="ordered locus">Celal_0683</name>
</gene>
<keyword evidence="1" id="KW-0812">Transmembrane</keyword>
<dbReference type="STRING" id="688270.Celal_0683"/>
<proteinExistence type="predicted"/>
<organism evidence="2 3">
    <name type="scientific">Cellulophaga algicola (strain DSM 14237 / IC166 / ACAM 630)</name>
    <dbReference type="NCBI Taxonomy" id="688270"/>
    <lineage>
        <taxon>Bacteria</taxon>
        <taxon>Pseudomonadati</taxon>
        <taxon>Bacteroidota</taxon>
        <taxon>Flavobacteriia</taxon>
        <taxon>Flavobacteriales</taxon>
        <taxon>Flavobacteriaceae</taxon>
        <taxon>Cellulophaga</taxon>
    </lineage>
</organism>
<feature type="transmembrane region" description="Helical" evidence="1">
    <location>
        <begin position="41"/>
        <end position="60"/>
    </location>
</feature>
<name>E6XDA9_CELAD</name>
<evidence type="ECO:0008006" key="4">
    <source>
        <dbReference type="Google" id="ProtNLM"/>
    </source>
</evidence>
<dbReference type="RefSeq" id="WP_013549512.1">
    <property type="nucleotide sequence ID" value="NC_014934.1"/>
</dbReference>
<feature type="transmembrane region" description="Helical" evidence="1">
    <location>
        <begin position="12"/>
        <end position="35"/>
    </location>
</feature>